<feature type="non-terminal residue" evidence="1">
    <location>
        <position position="1"/>
    </location>
</feature>
<sequence>WPGRDVASALPAACSVVDESTVRRLVPQATAEDRDRPLNGLIKSCEWAAGEPVPQIYMRFELREPQSFTLTGPGARTHELFLSRVDDDCPTRLQGVGDEACSGIASRPGGPDRAQVVARKGNVIVTVMFTTDHPSQQVLPETIRLTREALARIPFE</sequence>
<proteinExistence type="predicted"/>
<organism evidence="1 2">
    <name type="scientific">Actinomadura adrarensis</name>
    <dbReference type="NCBI Taxonomy" id="1819600"/>
    <lineage>
        <taxon>Bacteria</taxon>
        <taxon>Bacillati</taxon>
        <taxon>Actinomycetota</taxon>
        <taxon>Actinomycetes</taxon>
        <taxon>Streptosporangiales</taxon>
        <taxon>Thermomonosporaceae</taxon>
        <taxon>Actinomadura</taxon>
    </lineage>
</organism>
<gene>
    <name evidence="1" type="ORF">ACFQ07_19005</name>
</gene>
<evidence type="ECO:0000313" key="1">
    <source>
        <dbReference type="EMBL" id="MFD0854335.1"/>
    </source>
</evidence>
<reference evidence="2" key="1">
    <citation type="journal article" date="2019" name="Int. J. Syst. Evol. Microbiol.">
        <title>The Global Catalogue of Microorganisms (GCM) 10K type strain sequencing project: providing services to taxonomists for standard genome sequencing and annotation.</title>
        <authorList>
            <consortium name="The Broad Institute Genomics Platform"/>
            <consortium name="The Broad Institute Genome Sequencing Center for Infectious Disease"/>
            <person name="Wu L."/>
            <person name="Ma J."/>
        </authorList>
    </citation>
    <scope>NUCLEOTIDE SEQUENCE [LARGE SCALE GENOMIC DNA]</scope>
    <source>
        <strain evidence="2">JCM 31696</strain>
    </source>
</reference>
<evidence type="ECO:0008006" key="3">
    <source>
        <dbReference type="Google" id="ProtNLM"/>
    </source>
</evidence>
<dbReference type="Proteomes" id="UP001597083">
    <property type="component" value="Unassembled WGS sequence"/>
</dbReference>
<name>A0ABW3CJ58_9ACTN</name>
<keyword evidence="2" id="KW-1185">Reference proteome</keyword>
<dbReference type="EMBL" id="JBHTIR010002862">
    <property type="protein sequence ID" value="MFD0854335.1"/>
    <property type="molecule type" value="Genomic_DNA"/>
</dbReference>
<evidence type="ECO:0000313" key="2">
    <source>
        <dbReference type="Proteomes" id="UP001597083"/>
    </source>
</evidence>
<comment type="caution">
    <text evidence="1">The sequence shown here is derived from an EMBL/GenBank/DDBJ whole genome shotgun (WGS) entry which is preliminary data.</text>
</comment>
<protein>
    <recommendedName>
        <fullName evidence="3">DUF3558 domain-containing protein</fullName>
    </recommendedName>
</protein>
<accession>A0ABW3CJ58</accession>